<feature type="domain" description="HTH lysR-type" evidence="6">
    <location>
        <begin position="2"/>
        <end position="59"/>
    </location>
</feature>
<dbReference type="Gene3D" id="1.10.10.10">
    <property type="entry name" value="Winged helix-like DNA-binding domain superfamily/Winged helix DNA-binding domain"/>
    <property type="match status" value="1"/>
</dbReference>
<dbReference type="Gene3D" id="3.40.190.10">
    <property type="entry name" value="Periplasmic binding protein-like II"/>
    <property type="match status" value="2"/>
</dbReference>
<dbReference type="PRINTS" id="PR00039">
    <property type="entry name" value="HTHLYSR"/>
</dbReference>
<evidence type="ECO:0000256" key="4">
    <source>
        <dbReference type="ARBA" id="ARBA00023159"/>
    </source>
</evidence>
<dbReference type="PANTHER" id="PTHR30346:SF26">
    <property type="entry name" value="HYDROGEN PEROXIDE-INDUCIBLE GENES ACTIVATOR"/>
    <property type="match status" value="1"/>
</dbReference>
<proteinExistence type="inferred from homology"/>
<dbReference type="InterPro" id="IPR036388">
    <property type="entry name" value="WH-like_DNA-bd_sf"/>
</dbReference>
<comment type="similarity">
    <text evidence="1">Belongs to the LysR transcriptional regulatory family.</text>
</comment>
<keyword evidence="4" id="KW-0010">Activator</keyword>
<dbReference type="InterPro" id="IPR000847">
    <property type="entry name" value="LysR_HTH_N"/>
</dbReference>
<evidence type="ECO:0000313" key="7">
    <source>
        <dbReference type="EMBL" id="MEN3930597.1"/>
    </source>
</evidence>
<dbReference type="SUPFAM" id="SSF53850">
    <property type="entry name" value="Periplasmic binding protein-like II"/>
    <property type="match status" value="1"/>
</dbReference>
<dbReference type="RefSeq" id="WP_346336600.1">
    <property type="nucleotide sequence ID" value="NZ_JBBYXI010000002.1"/>
</dbReference>
<evidence type="ECO:0000256" key="3">
    <source>
        <dbReference type="ARBA" id="ARBA00023125"/>
    </source>
</evidence>
<dbReference type="InterPro" id="IPR036390">
    <property type="entry name" value="WH_DNA-bd_sf"/>
</dbReference>
<dbReference type="PROSITE" id="PS50931">
    <property type="entry name" value="HTH_LYSR"/>
    <property type="match status" value="1"/>
</dbReference>
<keyword evidence="2" id="KW-0805">Transcription regulation</keyword>
<reference evidence="7 8" key="1">
    <citation type="submission" date="2024-04" db="EMBL/GenBank/DDBJ databases">
        <title>A novel species isolated from cricket.</title>
        <authorList>
            <person name="Wang H.-C."/>
        </authorList>
    </citation>
    <scope>NUCLEOTIDE SEQUENCE [LARGE SCALE GENOMIC DNA]</scope>
    <source>
        <strain evidence="7 8">WL0021</strain>
    </source>
</reference>
<evidence type="ECO:0000259" key="6">
    <source>
        <dbReference type="PROSITE" id="PS50931"/>
    </source>
</evidence>
<dbReference type="Pfam" id="PF03466">
    <property type="entry name" value="LysR_substrate"/>
    <property type="match status" value="1"/>
</dbReference>
<comment type="caution">
    <text evidence="7">The sequence shown here is derived from an EMBL/GenBank/DDBJ whole genome shotgun (WGS) entry which is preliminary data.</text>
</comment>
<keyword evidence="5" id="KW-0804">Transcription</keyword>
<dbReference type="Pfam" id="PF00126">
    <property type="entry name" value="HTH_1"/>
    <property type="match status" value="1"/>
</dbReference>
<dbReference type="Proteomes" id="UP001418637">
    <property type="component" value="Unassembled WGS sequence"/>
</dbReference>
<sequence>MITLRHLRYFEALSRHNNFSRAAEECAVTQPAMSIQIQEFENILGIPLVERRRGAAELTAVGIEVAKKAKDILLSVHDLQDYVATAGGYLQGKLSLGIIPTLAPYLLAQLLPAIRTSFPELELSIYEAHTEKLYEELTTGRLDSILISTPVDQEGVQSIDLFEDGFVLAICSNAELSKEPIISSQSLSDIDVLLLDEGHCLRDQALSFCNTSTKRIREQYGATSLATIIQLIVNCQGATFLPEIAIPAELKDPSRLILRRFSDIKPSRKVNLAWRTSSPRKEEFETLGHVIAHVGSEAVAKGRQIMARNGG</sequence>
<organism evidence="7 8">
    <name type="scientific">Hohaiivirga grylli</name>
    <dbReference type="NCBI Taxonomy" id="3133970"/>
    <lineage>
        <taxon>Bacteria</taxon>
        <taxon>Pseudomonadati</taxon>
        <taxon>Pseudomonadota</taxon>
        <taxon>Alphaproteobacteria</taxon>
        <taxon>Hyphomicrobiales</taxon>
        <taxon>Methylobacteriaceae</taxon>
        <taxon>Hohaiivirga</taxon>
    </lineage>
</organism>
<accession>A0ABV0BI02</accession>
<evidence type="ECO:0000313" key="8">
    <source>
        <dbReference type="Proteomes" id="UP001418637"/>
    </source>
</evidence>
<name>A0ABV0BI02_9HYPH</name>
<evidence type="ECO:0000256" key="5">
    <source>
        <dbReference type="ARBA" id="ARBA00023163"/>
    </source>
</evidence>
<dbReference type="PANTHER" id="PTHR30346">
    <property type="entry name" value="TRANSCRIPTIONAL DUAL REGULATOR HCAR-RELATED"/>
    <property type="match status" value="1"/>
</dbReference>
<dbReference type="CDD" id="cd08411">
    <property type="entry name" value="PBP2_OxyR"/>
    <property type="match status" value="1"/>
</dbReference>
<keyword evidence="8" id="KW-1185">Reference proteome</keyword>
<dbReference type="EMBL" id="JBBYXI010000002">
    <property type="protein sequence ID" value="MEN3930597.1"/>
    <property type="molecule type" value="Genomic_DNA"/>
</dbReference>
<dbReference type="SUPFAM" id="SSF46785">
    <property type="entry name" value="Winged helix' DNA-binding domain"/>
    <property type="match status" value="1"/>
</dbReference>
<evidence type="ECO:0000256" key="2">
    <source>
        <dbReference type="ARBA" id="ARBA00023015"/>
    </source>
</evidence>
<keyword evidence="3" id="KW-0238">DNA-binding</keyword>
<protein>
    <submittedName>
        <fullName evidence="7">Hydrogen peroxide-inducible genes activator</fullName>
    </submittedName>
</protein>
<evidence type="ECO:0000256" key="1">
    <source>
        <dbReference type="ARBA" id="ARBA00009437"/>
    </source>
</evidence>
<gene>
    <name evidence="7" type="ORF">WJT86_05905</name>
</gene>
<dbReference type="InterPro" id="IPR005119">
    <property type="entry name" value="LysR_subst-bd"/>
</dbReference>